<dbReference type="RefSeq" id="WP_006547506.1">
    <property type="nucleotide sequence ID" value="NZ_DS999546.1"/>
</dbReference>
<accession>C0VZB9</accession>
<keyword evidence="5" id="KW-0132">Cell division</keyword>
<dbReference type="Pfam" id="PF05103">
    <property type="entry name" value="DivIVA"/>
    <property type="match status" value="1"/>
</dbReference>
<gene>
    <name evidence="10" type="ORF">HMPREF0044_0509</name>
</gene>
<dbReference type="HOGENOM" id="CLU_062236_2_0_11"/>
<evidence type="ECO:0000256" key="8">
    <source>
        <dbReference type="ARBA" id="ARBA00031737"/>
    </source>
</evidence>
<dbReference type="InterPro" id="IPR007793">
    <property type="entry name" value="DivIVA_fam"/>
</dbReference>
<dbReference type="PANTHER" id="PTHR35794">
    <property type="entry name" value="CELL DIVISION PROTEIN DIVIVA"/>
    <property type="match status" value="1"/>
</dbReference>
<feature type="coiled-coil region" evidence="9">
    <location>
        <begin position="143"/>
        <end position="185"/>
    </location>
</feature>
<dbReference type="eggNOG" id="COG3599">
    <property type="taxonomic scope" value="Bacteria"/>
</dbReference>
<evidence type="ECO:0000313" key="10">
    <source>
        <dbReference type="EMBL" id="EEH64220.1"/>
    </source>
</evidence>
<evidence type="ECO:0000256" key="4">
    <source>
        <dbReference type="ARBA" id="ARBA00022490"/>
    </source>
</evidence>
<dbReference type="GO" id="GO:0051301">
    <property type="term" value="P:cell division"/>
    <property type="evidence" value="ECO:0007669"/>
    <property type="project" value="UniProtKB-KW"/>
</dbReference>
<dbReference type="PANTHER" id="PTHR35794:SF2">
    <property type="entry name" value="CELL DIVISION PROTEIN DIVIVA"/>
    <property type="match status" value="1"/>
</dbReference>
<evidence type="ECO:0000256" key="1">
    <source>
        <dbReference type="ARBA" id="ARBA00004496"/>
    </source>
</evidence>
<comment type="caution">
    <text evidence="10">The sequence shown here is derived from an EMBL/GenBank/DDBJ whole genome shotgun (WGS) entry which is preliminary data.</text>
</comment>
<evidence type="ECO:0000256" key="9">
    <source>
        <dbReference type="SAM" id="Coils"/>
    </source>
</evidence>
<dbReference type="EMBL" id="ACFG01000006">
    <property type="protein sequence ID" value="EEH64220.1"/>
    <property type="molecule type" value="Genomic_DNA"/>
</dbReference>
<evidence type="ECO:0000256" key="7">
    <source>
        <dbReference type="ARBA" id="ARBA00023306"/>
    </source>
</evidence>
<evidence type="ECO:0000256" key="6">
    <source>
        <dbReference type="ARBA" id="ARBA00023054"/>
    </source>
</evidence>
<sequence>MALLTTEEVLNKTFGSVKFREGYDQAEVDEFLDEVVETIYALQMENNDLKQKLEAAERRVAELEAGAPVVVEAPVVEAPAVEEPVVAPAPVVEPAPVAPVAPVAEPAPVAHTVPEDATSMLALAQRVHDEHVREGREQGERIVAEAQAQGENIVREAEQKRNDILAQLESDRNLLEGKINELKSFEADYRNRMREHLQHLLGEL</sequence>
<keyword evidence="7" id="KW-0131">Cell cycle</keyword>
<comment type="subcellular location">
    <subcellularLocation>
        <location evidence="1">Cytoplasm</location>
    </subcellularLocation>
</comment>
<keyword evidence="11" id="KW-1185">Reference proteome</keyword>
<keyword evidence="4" id="KW-0963">Cytoplasm</keyword>
<evidence type="ECO:0000313" key="11">
    <source>
        <dbReference type="Proteomes" id="UP000010301"/>
    </source>
</evidence>
<dbReference type="AlphaFoldDB" id="C0VZB9"/>
<evidence type="ECO:0000256" key="5">
    <source>
        <dbReference type="ARBA" id="ARBA00022618"/>
    </source>
</evidence>
<dbReference type="NCBIfam" id="TIGR03544">
    <property type="entry name" value="DivI1A_domain"/>
    <property type="match status" value="1"/>
</dbReference>
<dbReference type="OrthoDB" id="9815492at2"/>
<protein>
    <recommendedName>
        <fullName evidence="3">Cell wall synthesis protein Wag31</fullName>
    </recommendedName>
    <alternativeName>
        <fullName evidence="8">Antigen 84</fullName>
    </alternativeName>
</protein>
<dbReference type="GO" id="GO:0005737">
    <property type="term" value="C:cytoplasm"/>
    <property type="evidence" value="ECO:0007669"/>
    <property type="project" value="UniProtKB-SubCell"/>
</dbReference>
<dbReference type="InterPro" id="IPR019933">
    <property type="entry name" value="DivIVA_domain"/>
</dbReference>
<name>C0VZB9_9ACTO</name>
<reference evidence="10 11" key="1">
    <citation type="submission" date="2009-01" db="EMBL/GenBank/DDBJ databases">
        <authorList>
            <person name="Qin X."/>
            <person name="Bachman B."/>
            <person name="Battles P."/>
            <person name="Bell A."/>
            <person name="Bess C."/>
            <person name="Bickham C."/>
            <person name="Chaboub L."/>
            <person name="Chen D."/>
            <person name="Coyle M."/>
            <person name="Deiros D.R."/>
            <person name="Dinh H."/>
            <person name="Forbes L."/>
            <person name="Fowler G."/>
            <person name="Francisco L."/>
            <person name="Fu Q."/>
            <person name="Gubbala S."/>
            <person name="Hale W."/>
            <person name="Han Y."/>
            <person name="Hemphill L."/>
            <person name="Highlander S.K."/>
            <person name="Hirani K."/>
            <person name="Hogues M."/>
            <person name="Jackson L."/>
            <person name="Jakkamsetti A."/>
            <person name="Javaid M."/>
            <person name="Jiang H."/>
            <person name="Korchina V."/>
            <person name="Kovar C."/>
            <person name="Lara F."/>
            <person name="Lee S."/>
            <person name="Mata R."/>
            <person name="Mathew T."/>
            <person name="Moen C."/>
            <person name="Morales K."/>
            <person name="Munidasa M."/>
            <person name="Nazareth L."/>
            <person name="Ngo R."/>
            <person name="Nguyen L."/>
            <person name="Okwuonu G."/>
            <person name="Ongeri F."/>
            <person name="Patil S."/>
            <person name="Petrosino J."/>
            <person name="Pham C."/>
            <person name="Pham P."/>
            <person name="Pu L.-L."/>
            <person name="Puazo M."/>
            <person name="Raj R."/>
            <person name="Reid J."/>
            <person name="Rouhana J."/>
            <person name="Saada N."/>
            <person name="Shang Y."/>
            <person name="Simmons D."/>
            <person name="Thornton R."/>
            <person name="Warren J."/>
            <person name="Weissenberger G."/>
            <person name="Zhang J."/>
            <person name="Zhang L."/>
            <person name="Zhou C."/>
            <person name="Zhu D."/>
            <person name="Muzny D."/>
            <person name="Worley K."/>
            <person name="Gibbs R."/>
        </authorList>
    </citation>
    <scope>NUCLEOTIDE SEQUENCE [LARGE SCALE GENOMIC DNA]</scope>
    <source>
        <strain evidence="10 11">DSM 15436</strain>
    </source>
</reference>
<dbReference type="Proteomes" id="UP000010301">
    <property type="component" value="Unassembled WGS sequence"/>
</dbReference>
<dbReference type="Gene3D" id="6.10.250.660">
    <property type="match status" value="1"/>
</dbReference>
<evidence type="ECO:0000256" key="3">
    <source>
        <dbReference type="ARBA" id="ARBA00018787"/>
    </source>
</evidence>
<feature type="coiled-coil region" evidence="9">
    <location>
        <begin position="32"/>
        <end position="66"/>
    </location>
</feature>
<keyword evidence="6 9" id="KW-0175">Coiled coil</keyword>
<dbReference type="STRING" id="525245.HMPREF0044_0509"/>
<organism evidence="10 11">
    <name type="scientific">Gleimia coleocanis DSM 15436</name>
    <dbReference type="NCBI Taxonomy" id="525245"/>
    <lineage>
        <taxon>Bacteria</taxon>
        <taxon>Bacillati</taxon>
        <taxon>Actinomycetota</taxon>
        <taxon>Actinomycetes</taxon>
        <taxon>Actinomycetales</taxon>
        <taxon>Actinomycetaceae</taxon>
        <taxon>Gleimia</taxon>
    </lineage>
</organism>
<proteinExistence type="inferred from homology"/>
<comment type="similarity">
    <text evidence="2">Belongs to the DivIVA family.</text>
</comment>
<evidence type="ECO:0000256" key="2">
    <source>
        <dbReference type="ARBA" id="ARBA00009008"/>
    </source>
</evidence>